<comment type="caution">
    <text evidence="2">The sequence shown here is derived from an EMBL/GenBank/DDBJ whole genome shotgun (WGS) entry which is preliminary data.</text>
</comment>
<evidence type="ECO:0000313" key="3">
    <source>
        <dbReference type="Proteomes" id="UP000604117"/>
    </source>
</evidence>
<dbReference type="Proteomes" id="UP000604117">
    <property type="component" value="Unassembled WGS sequence"/>
</dbReference>
<name>A0ABQ4D2I9_9ACTN</name>
<dbReference type="InterPro" id="IPR024775">
    <property type="entry name" value="DinB-like"/>
</dbReference>
<dbReference type="InterPro" id="IPR034660">
    <property type="entry name" value="DinB/YfiT-like"/>
</dbReference>
<evidence type="ECO:0000313" key="2">
    <source>
        <dbReference type="EMBL" id="GIF77757.1"/>
    </source>
</evidence>
<proteinExistence type="predicted"/>
<evidence type="ECO:0000259" key="1">
    <source>
        <dbReference type="Pfam" id="PF12867"/>
    </source>
</evidence>
<gene>
    <name evidence="2" type="ORF">Asi02nite_72750</name>
</gene>
<dbReference type="Gene3D" id="1.20.120.450">
    <property type="entry name" value="dinb family like domain"/>
    <property type="match status" value="1"/>
</dbReference>
<keyword evidence="3" id="KW-1185">Reference proteome</keyword>
<reference evidence="2 3" key="1">
    <citation type="submission" date="2021-01" db="EMBL/GenBank/DDBJ databases">
        <title>Whole genome shotgun sequence of Asanoa siamensis NBRC 107932.</title>
        <authorList>
            <person name="Komaki H."/>
            <person name="Tamura T."/>
        </authorList>
    </citation>
    <scope>NUCLEOTIDE SEQUENCE [LARGE SCALE GENOMIC DNA]</scope>
    <source>
        <strain evidence="2 3">NBRC 107932</strain>
    </source>
</reference>
<dbReference type="SUPFAM" id="SSF109854">
    <property type="entry name" value="DinB/YfiT-like putative metalloenzymes"/>
    <property type="match status" value="1"/>
</dbReference>
<sequence>MTVDWGRLIVSQLEFYWDNHLRPRLDDLTDDEYAWEPVAGCWGVRRGTDGRHRADGPWPEPGAPPPVTTIAWRMAHIAVNMHTRVSTFVDGNDGDMFDPRHVPADLPGTAAAALAFLDDAYGRWHTAIAALDAEGLARPLGPRGAYFADDPMAGLIAHVNREIMHHGGEIGVLRDLYRAGMR</sequence>
<dbReference type="Pfam" id="PF12867">
    <property type="entry name" value="DinB_2"/>
    <property type="match status" value="1"/>
</dbReference>
<dbReference type="EMBL" id="BONE01000102">
    <property type="protein sequence ID" value="GIF77757.1"/>
    <property type="molecule type" value="Genomic_DNA"/>
</dbReference>
<feature type="domain" description="DinB-like" evidence="1">
    <location>
        <begin position="20"/>
        <end position="170"/>
    </location>
</feature>
<organism evidence="2 3">
    <name type="scientific">Asanoa siamensis</name>
    <dbReference type="NCBI Taxonomy" id="926357"/>
    <lineage>
        <taxon>Bacteria</taxon>
        <taxon>Bacillati</taxon>
        <taxon>Actinomycetota</taxon>
        <taxon>Actinomycetes</taxon>
        <taxon>Micromonosporales</taxon>
        <taxon>Micromonosporaceae</taxon>
        <taxon>Asanoa</taxon>
    </lineage>
</organism>
<protein>
    <recommendedName>
        <fullName evidence="1">DinB-like domain-containing protein</fullName>
    </recommendedName>
</protein>
<dbReference type="RefSeq" id="WP_203718612.1">
    <property type="nucleotide sequence ID" value="NZ_BONE01000102.1"/>
</dbReference>
<accession>A0ABQ4D2I9</accession>